<keyword evidence="6" id="KW-1185">Reference proteome</keyword>
<organism evidence="5 6">
    <name type="scientific">Hymenobacter coccineus</name>
    <dbReference type="NCBI Taxonomy" id="1908235"/>
    <lineage>
        <taxon>Bacteria</taxon>
        <taxon>Pseudomonadati</taxon>
        <taxon>Bacteroidota</taxon>
        <taxon>Cytophagia</taxon>
        <taxon>Cytophagales</taxon>
        <taxon>Hymenobacteraceae</taxon>
        <taxon>Hymenobacter</taxon>
    </lineage>
</organism>
<proteinExistence type="inferred from homology"/>
<dbReference type="Gene3D" id="3.40.50.720">
    <property type="entry name" value="NAD(P)-binding Rossmann-like Domain"/>
    <property type="match status" value="1"/>
</dbReference>
<dbReference type="Pfam" id="PF00106">
    <property type="entry name" value="adh_short"/>
    <property type="match status" value="1"/>
</dbReference>
<dbReference type="PRINTS" id="PR00081">
    <property type="entry name" value="GDHRDH"/>
</dbReference>
<keyword evidence="2" id="KW-0560">Oxidoreductase</keyword>
<gene>
    <name evidence="5" type="ORF">BEN49_22360</name>
</gene>
<dbReference type="SMART" id="SM00822">
    <property type="entry name" value="PKS_KR"/>
    <property type="match status" value="1"/>
</dbReference>
<dbReference type="CDD" id="cd05233">
    <property type="entry name" value="SDR_c"/>
    <property type="match status" value="1"/>
</dbReference>
<dbReference type="EMBL" id="MDZA01000131">
    <property type="protein sequence ID" value="OGX90576.1"/>
    <property type="molecule type" value="Genomic_DNA"/>
</dbReference>
<dbReference type="Proteomes" id="UP000177506">
    <property type="component" value="Unassembled WGS sequence"/>
</dbReference>
<dbReference type="InterPro" id="IPR036291">
    <property type="entry name" value="NAD(P)-bd_dom_sf"/>
</dbReference>
<name>A0A1G1TI59_9BACT</name>
<sequence length="244" mass="25607">MAGKLTGKVALITGASAGIGEACARALAAEGAQLILTARREERLETLADELAAHAPRPIIVVGDAREEETARQAVQAALDGPGHLDILINNTGTGNYKNLVDTSADEYDDMMDTNMRSTFLFTRHAAPALIKQGSGTILMLSSMAGIYGFAGEAVYCATKFAQVGFAQALDKELRPHGIKVGVICPGGVKTEFALGRGRTEDSVANSDMLEPEDVAGAVLLACTQSPGSRIIEIQMRTMAEGLT</sequence>
<evidence type="ECO:0000313" key="6">
    <source>
        <dbReference type="Proteomes" id="UP000177506"/>
    </source>
</evidence>
<dbReference type="GO" id="GO:0016616">
    <property type="term" value="F:oxidoreductase activity, acting on the CH-OH group of donors, NAD or NADP as acceptor"/>
    <property type="evidence" value="ECO:0007669"/>
    <property type="project" value="UniProtKB-ARBA"/>
</dbReference>
<dbReference type="PRINTS" id="PR00080">
    <property type="entry name" value="SDRFAMILY"/>
</dbReference>
<dbReference type="AlphaFoldDB" id="A0A1G1TI59"/>
<dbReference type="SUPFAM" id="SSF51735">
    <property type="entry name" value="NAD(P)-binding Rossmann-fold domains"/>
    <property type="match status" value="1"/>
</dbReference>
<dbReference type="PANTHER" id="PTHR44196:SF1">
    <property type="entry name" value="DEHYDROGENASE_REDUCTASE SDR FAMILY MEMBER 7B"/>
    <property type="match status" value="1"/>
</dbReference>
<dbReference type="PANTHER" id="PTHR44196">
    <property type="entry name" value="DEHYDROGENASE/REDUCTASE SDR FAMILY MEMBER 7B"/>
    <property type="match status" value="1"/>
</dbReference>
<dbReference type="FunFam" id="3.40.50.720:FF:000047">
    <property type="entry name" value="NADP-dependent L-serine/L-allo-threonine dehydrogenase"/>
    <property type="match status" value="1"/>
</dbReference>
<dbReference type="OrthoDB" id="9810734at2"/>
<dbReference type="InterPro" id="IPR002347">
    <property type="entry name" value="SDR_fam"/>
</dbReference>
<evidence type="ECO:0000256" key="1">
    <source>
        <dbReference type="ARBA" id="ARBA00006484"/>
    </source>
</evidence>
<dbReference type="RefSeq" id="WP_070742801.1">
    <property type="nucleotide sequence ID" value="NZ_MDZA01000131.1"/>
</dbReference>
<comment type="caution">
    <text evidence="5">The sequence shown here is derived from an EMBL/GenBank/DDBJ whole genome shotgun (WGS) entry which is preliminary data.</text>
</comment>
<comment type="similarity">
    <text evidence="1 3">Belongs to the short-chain dehydrogenases/reductases (SDR) family.</text>
</comment>
<feature type="domain" description="Ketoreductase" evidence="4">
    <location>
        <begin position="8"/>
        <end position="190"/>
    </location>
</feature>
<dbReference type="InterPro" id="IPR057326">
    <property type="entry name" value="KR_dom"/>
</dbReference>
<evidence type="ECO:0000256" key="2">
    <source>
        <dbReference type="ARBA" id="ARBA00023002"/>
    </source>
</evidence>
<reference evidence="5 6" key="1">
    <citation type="submission" date="2016-08" db="EMBL/GenBank/DDBJ databases">
        <title>Hymenobacter coccineus sp. nov., Hymenobacter lapidarius sp. nov. and Hymenobacter glacialis sp. nov., isolated from Antarctic soil.</title>
        <authorList>
            <person name="Sedlacek I."/>
            <person name="Kralova S."/>
            <person name="Kyrova K."/>
            <person name="Maslanova I."/>
            <person name="Stankova E."/>
            <person name="Vrbovska V."/>
            <person name="Nemec M."/>
            <person name="Bartak M."/>
            <person name="Svec P."/>
            <person name="Busse H.-J."/>
            <person name="Pantucek R."/>
        </authorList>
    </citation>
    <scope>NUCLEOTIDE SEQUENCE [LARGE SCALE GENOMIC DNA]</scope>
    <source>
        <strain evidence="5 6">CCM 8649</strain>
    </source>
</reference>
<protein>
    <submittedName>
        <fullName evidence="5">Short-chain dehydrogenase</fullName>
    </submittedName>
</protein>
<accession>A0A1G1TI59</accession>
<dbReference type="GO" id="GO:0016020">
    <property type="term" value="C:membrane"/>
    <property type="evidence" value="ECO:0007669"/>
    <property type="project" value="TreeGrafter"/>
</dbReference>
<evidence type="ECO:0000259" key="4">
    <source>
        <dbReference type="SMART" id="SM00822"/>
    </source>
</evidence>
<evidence type="ECO:0000313" key="5">
    <source>
        <dbReference type="EMBL" id="OGX90576.1"/>
    </source>
</evidence>
<evidence type="ECO:0000256" key="3">
    <source>
        <dbReference type="RuleBase" id="RU000363"/>
    </source>
</evidence>